<dbReference type="GO" id="GO:0000981">
    <property type="term" value="F:DNA-binding transcription factor activity, RNA polymerase II-specific"/>
    <property type="evidence" value="ECO:0007669"/>
    <property type="project" value="InterPro"/>
</dbReference>
<evidence type="ECO:0000256" key="3">
    <source>
        <dbReference type="ARBA" id="ARBA00023015"/>
    </source>
</evidence>
<evidence type="ECO:0008006" key="9">
    <source>
        <dbReference type="Google" id="ProtNLM"/>
    </source>
</evidence>
<gene>
    <name evidence="7" type="ORF">BCR33DRAFT_784339</name>
</gene>
<evidence type="ECO:0000256" key="1">
    <source>
        <dbReference type="ARBA" id="ARBA00004123"/>
    </source>
</evidence>
<dbReference type="GO" id="GO:0005634">
    <property type="term" value="C:nucleus"/>
    <property type="evidence" value="ECO:0007669"/>
    <property type="project" value="UniProtKB-SubCell"/>
</dbReference>
<evidence type="ECO:0000256" key="5">
    <source>
        <dbReference type="ARBA" id="ARBA00023242"/>
    </source>
</evidence>
<dbReference type="InterPro" id="IPR050815">
    <property type="entry name" value="TF_fung"/>
</dbReference>
<protein>
    <recommendedName>
        <fullName evidence="9">Transcription factor domain-containing protein</fullName>
    </recommendedName>
</protein>
<sequence>MARVACQYPSNSPNQQPSPIPSYTHHPSPVSPQQSLGHANWTVEDPDLMPTQDDWTLVYRYITNNGQSPPVMFSIDGDLHLRNYFRSSPALRLISAAVSAHVVTPPVPETIALSYYKRARKAIAWAMNQEQTVETIQSLYWLYLFSTWKGQPVIGRAFLKMALEVILNLRMNIDPDDSPWLYHLNLSPREKEGRRRAFWASYQMYQWEYALSIDTEYINISDQWMKPPTQIYDPHLIFTDCRHAKAESAVYALLGDLKRHLYIPPNSINDLFGSKATAALNSRLIQIHQSAPIDILLIAESSFRISESDAVRFLNQLSAISVQDIPFVFSVNMNLLASASILLRPKLYLSSLKCCVPSFLTPEKHSIIISAIQESLDAANRIACLIAFYMDAGTRNISQGFFFRPLKLLVYPIFDAMIVFWFVKCRMDPVWAPLAGQLFTWNMLKDRVAGMMDFVHKLKETELKRGVQAGAMLPLTQCMEAMMREMESVECGGRREPSPLNNEGSPDFEEIVLGMNMVSLTEFDGDYLAYKLGEEFGGKEEARSHGDYFGN</sequence>
<dbReference type="CDD" id="cd12148">
    <property type="entry name" value="fungal_TF_MHR"/>
    <property type="match status" value="1"/>
</dbReference>
<dbReference type="OrthoDB" id="2143814at2759"/>
<reference evidence="7 8" key="1">
    <citation type="submission" date="2016-07" db="EMBL/GenBank/DDBJ databases">
        <title>Pervasive Adenine N6-methylation of Active Genes in Fungi.</title>
        <authorList>
            <consortium name="DOE Joint Genome Institute"/>
            <person name="Mondo S.J."/>
            <person name="Dannebaum R.O."/>
            <person name="Kuo R.C."/>
            <person name="Labutti K."/>
            <person name="Haridas S."/>
            <person name="Kuo A."/>
            <person name="Salamov A."/>
            <person name="Ahrendt S.R."/>
            <person name="Lipzen A."/>
            <person name="Sullivan W."/>
            <person name="Andreopoulos W.B."/>
            <person name="Clum A."/>
            <person name="Lindquist E."/>
            <person name="Daum C."/>
            <person name="Ramamoorthy G.K."/>
            <person name="Gryganskyi A."/>
            <person name="Culley D."/>
            <person name="Magnuson J.K."/>
            <person name="James T.Y."/>
            <person name="O'Malley M.A."/>
            <person name="Stajich J.E."/>
            <person name="Spatafora J.W."/>
            <person name="Visel A."/>
            <person name="Grigoriev I.V."/>
        </authorList>
    </citation>
    <scope>NUCLEOTIDE SEQUENCE [LARGE SCALE GENOMIC DNA]</scope>
    <source>
        <strain evidence="7 8">JEL800</strain>
    </source>
</reference>
<evidence type="ECO:0000313" key="7">
    <source>
        <dbReference type="EMBL" id="ORY45574.1"/>
    </source>
</evidence>
<comment type="subcellular location">
    <subcellularLocation>
        <location evidence="1">Nucleus</location>
    </subcellularLocation>
</comment>
<keyword evidence="3" id="KW-0805">Transcription regulation</keyword>
<keyword evidence="8" id="KW-1185">Reference proteome</keyword>
<dbReference type="PANTHER" id="PTHR47338:SF5">
    <property type="entry name" value="ZN(II)2CYS6 TRANSCRIPTION FACTOR (EUROFUNG)"/>
    <property type="match status" value="1"/>
</dbReference>
<evidence type="ECO:0000313" key="8">
    <source>
        <dbReference type="Proteomes" id="UP000193642"/>
    </source>
</evidence>
<name>A0A1Y2CFJ1_9FUNG</name>
<evidence type="ECO:0000256" key="4">
    <source>
        <dbReference type="ARBA" id="ARBA00023163"/>
    </source>
</evidence>
<dbReference type="AlphaFoldDB" id="A0A1Y2CFJ1"/>
<dbReference type="EMBL" id="MCGO01000019">
    <property type="protein sequence ID" value="ORY45574.1"/>
    <property type="molecule type" value="Genomic_DNA"/>
</dbReference>
<evidence type="ECO:0000256" key="2">
    <source>
        <dbReference type="ARBA" id="ARBA00022723"/>
    </source>
</evidence>
<keyword evidence="5" id="KW-0539">Nucleus</keyword>
<feature type="region of interest" description="Disordered" evidence="6">
    <location>
        <begin position="1"/>
        <end position="43"/>
    </location>
</feature>
<keyword evidence="4" id="KW-0804">Transcription</keyword>
<dbReference type="Proteomes" id="UP000193642">
    <property type="component" value="Unassembled WGS sequence"/>
</dbReference>
<dbReference type="PANTHER" id="PTHR47338">
    <property type="entry name" value="ZN(II)2CYS6 TRANSCRIPTION FACTOR (EUROFUNG)-RELATED"/>
    <property type="match status" value="1"/>
</dbReference>
<evidence type="ECO:0000256" key="6">
    <source>
        <dbReference type="SAM" id="MobiDB-lite"/>
    </source>
</evidence>
<proteinExistence type="predicted"/>
<dbReference type="GO" id="GO:0046872">
    <property type="term" value="F:metal ion binding"/>
    <property type="evidence" value="ECO:0007669"/>
    <property type="project" value="UniProtKB-KW"/>
</dbReference>
<accession>A0A1Y2CFJ1</accession>
<comment type="caution">
    <text evidence="7">The sequence shown here is derived from an EMBL/GenBank/DDBJ whole genome shotgun (WGS) entry which is preliminary data.</text>
</comment>
<organism evidence="7 8">
    <name type="scientific">Rhizoclosmatium globosum</name>
    <dbReference type="NCBI Taxonomy" id="329046"/>
    <lineage>
        <taxon>Eukaryota</taxon>
        <taxon>Fungi</taxon>
        <taxon>Fungi incertae sedis</taxon>
        <taxon>Chytridiomycota</taxon>
        <taxon>Chytridiomycota incertae sedis</taxon>
        <taxon>Chytridiomycetes</taxon>
        <taxon>Chytridiales</taxon>
        <taxon>Chytriomycetaceae</taxon>
        <taxon>Rhizoclosmatium</taxon>
    </lineage>
</organism>
<keyword evidence="2" id="KW-0479">Metal-binding</keyword>